<evidence type="ECO:0000256" key="1">
    <source>
        <dbReference type="SAM" id="Phobius"/>
    </source>
</evidence>
<keyword evidence="4" id="KW-1185">Reference proteome</keyword>
<keyword evidence="2" id="KW-0732">Signal</keyword>
<keyword evidence="1" id="KW-0472">Membrane</keyword>
<dbReference type="AlphaFoldDB" id="A0A9P1J1N0"/>
<keyword evidence="1" id="KW-1133">Transmembrane helix</keyword>
<evidence type="ECO:0000313" key="3">
    <source>
        <dbReference type="EMBL" id="CAI5454064.1"/>
    </source>
</evidence>
<comment type="caution">
    <text evidence="3">The sequence shown here is derived from an EMBL/GenBank/DDBJ whole genome shotgun (WGS) entry which is preliminary data.</text>
</comment>
<dbReference type="Proteomes" id="UP001152747">
    <property type="component" value="Unassembled WGS sequence"/>
</dbReference>
<reference evidence="3" key="1">
    <citation type="submission" date="2022-11" db="EMBL/GenBank/DDBJ databases">
        <authorList>
            <person name="Kikuchi T."/>
        </authorList>
    </citation>
    <scope>NUCLEOTIDE SEQUENCE</scope>
    <source>
        <strain evidence="3">PS1010</strain>
    </source>
</reference>
<dbReference type="EMBL" id="CANHGI010000006">
    <property type="protein sequence ID" value="CAI5454064.1"/>
    <property type="molecule type" value="Genomic_DNA"/>
</dbReference>
<feature type="chain" id="PRO_5040292812" description="Domain of unknown function DX domain-containing protein" evidence="2">
    <location>
        <begin position="16"/>
        <end position="181"/>
    </location>
</feature>
<feature type="transmembrane region" description="Helical" evidence="1">
    <location>
        <begin position="120"/>
        <end position="145"/>
    </location>
</feature>
<gene>
    <name evidence="3" type="ORF">CAMP_LOCUS16701</name>
</gene>
<name>A0A9P1J1N0_9PELO</name>
<keyword evidence="1" id="KW-0812">Transmembrane</keyword>
<evidence type="ECO:0000313" key="4">
    <source>
        <dbReference type="Proteomes" id="UP001152747"/>
    </source>
</evidence>
<accession>A0A9P1J1N0</accession>
<protein>
    <recommendedName>
        <fullName evidence="5">Domain of unknown function DX domain-containing protein</fullName>
    </recommendedName>
</protein>
<sequence length="181" mass="21055">MLVFLLFIFPLETTARRIAGIAHKENYNYCYIEGYVEKRMLFGKFVNCVPMSATCELPLPRRLLLNETNIDCLRDIESFWFNHTYACAHRIFNRRMSCKDRLKSCYQVMMECFPKTTPKLSLIIAGATIVFIILSIVIILVVCIIDHFRHRGSINIEKIEIKNGRRISGCYDNPACVLTEF</sequence>
<feature type="signal peptide" evidence="2">
    <location>
        <begin position="1"/>
        <end position="15"/>
    </location>
</feature>
<evidence type="ECO:0008006" key="5">
    <source>
        <dbReference type="Google" id="ProtNLM"/>
    </source>
</evidence>
<proteinExistence type="predicted"/>
<organism evidence="3 4">
    <name type="scientific">Caenorhabditis angaria</name>
    <dbReference type="NCBI Taxonomy" id="860376"/>
    <lineage>
        <taxon>Eukaryota</taxon>
        <taxon>Metazoa</taxon>
        <taxon>Ecdysozoa</taxon>
        <taxon>Nematoda</taxon>
        <taxon>Chromadorea</taxon>
        <taxon>Rhabditida</taxon>
        <taxon>Rhabditina</taxon>
        <taxon>Rhabditomorpha</taxon>
        <taxon>Rhabditoidea</taxon>
        <taxon>Rhabditidae</taxon>
        <taxon>Peloderinae</taxon>
        <taxon>Caenorhabditis</taxon>
    </lineage>
</organism>
<evidence type="ECO:0000256" key="2">
    <source>
        <dbReference type="SAM" id="SignalP"/>
    </source>
</evidence>